<feature type="region of interest" description="Disordered" evidence="6">
    <location>
        <begin position="286"/>
        <end position="361"/>
    </location>
</feature>
<dbReference type="GO" id="GO:0045944">
    <property type="term" value="P:positive regulation of transcription by RNA polymerase II"/>
    <property type="evidence" value="ECO:0007669"/>
    <property type="project" value="UniProtKB-ARBA"/>
</dbReference>
<dbReference type="PANTHER" id="PTHR19818">
    <property type="entry name" value="ZINC FINGER PROTEIN ZIC AND GLI"/>
    <property type="match status" value="1"/>
</dbReference>
<feature type="compositionally biased region" description="Polar residues" evidence="6">
    <location>
        <begin position="289"/>
        <end position="306"/>
    </location>
</feature>
<feature type="domain" description="C2H2-type" evidence="7">
    <location>
        <begin position="748"/>
        <end position="777"/>
    </location>
</feature>
<feature type="region of interest" description="Disordered" evidence="6">
    <location>
        <begin position="27"/>
        <end position="47"/>
    </location>
</feature>
<evidence type="ECO:0000256" key="3">
    <source>
        <dbReference type="ARBA" id="ARBA00022771"/>
    </source>
</evidence>
<reference evidence="8" key="1">
    <citation type="journal article" date="2014" name="Genome Biol. Evol.">
        <title>Gene Loss Rather Than Gene Gain Is Associated with a Host Jump from Monocots to Dicots in the Smut Fungus Melanopsichium pennsylvanicum.</title>
        <authorList>
            <person name="Sharma R."/>
            <person name="Mishra B."/>
            <person name="Runge F."/>
            <person name="Thines M."/>
        </authorList>
    </citation>
    <scope>NUCLEOTIDE SEQUENCE</scope>
    <source>
        <strain evidence="8">4</strain>
    </source>
</reference>
<dbReference type="PROSITE" id="PS00028">
    <property type="entry name" value="ZINC_FINGER_C2H2_1"/>
    <property type="match status" value="6"/>
</dbReference>
<evidence type="ECO:0000313" key="8">
    <source>
        <dbReference type="EMBL" id="CDI51209.1"/>
    </source>
</evidence>
<keyword evidence="2" id="KW-0677">Repeat</keyword>
<accession>A0A077R2J1</accession>
<dbReference type="GO" id="GO:0008270">
    <property type="term" value="F:zinc ion binding"/>
    <property type="evidence" value="ECO:0007669"/>
    <property type="project" value="UniProtKB-KW"/>
</dbReference>
<dbReference type="SUPFAM" id="SSF57667">
    <property type="entry name" value="beta-beta-alpha zinc fingers"/>
    <property type="match status" value="4"/>
</dbReference>
<feature type="domain" description="C2H2-type" evidence="7">
    <location>
        <begin position="655"/>
        <end position="689"/>
    </location>
</feature>
<dbReference type="InterPro" id="IPR036236">
    <property type="entry name" value="Znf_C2H2_sf"/>
</dbReference>
<feature type="compositionally biased region" description="Polar residues" evidence="6">
    <location>
        <begin position="315"/>
        <end position="328"/>
    </location>
</feature>
<feature type="region of interest" description="Disordered" evidence="6">
    <location>
        <begin position="565"/>
        <end position="612"/>
    </location>
</feature>
<sequence length="819" mass="88266">MAAPKEHAWSSPCVQLAALQSAFVSELSTPETTSSRSPPPSKSQSTQILQRSSQEFKSSAQLCSAVICCDADHSVPDSCAADCRECPLSAPSSPCSDIHHISSACTQPSCEAATSSTSAVVCSSVIACCDNTACSDAPSSPCSQSDCSASPDCSSMTLAVPTIATCCTDETCESELTPSIKAKVGMLCKSSVPATSDFHSHAHAQVHRPHKECKDCRGAISSVGTSEGGRLYSSFQELLDCCCCSMPPMTEQCCVAPSPSPCRTAHPSPAGGLGLVAHDNQYSAHDAAQSYTPSSSIVTNATQRTTPGRDYRGSRASTVSTAATPQPVLTSPSSASHLSSAGLYASTSSQDKQRSTSGSSFDTISFEDMYPGLQSWNDCMFEQPHLHRSHGGCLPPAMTLCNSDLCQTAAPHSHWLPNGHNQRVSAIQASSIQPDFRPQLCQWGGCGERFWTVEELVAHVNYFHLARKDAAEGVQSPVDKSFLQGKEREAKQVAQAHTPAEAQTGTSTLECLWKDCHEFAMPEKLELGTFAPTTEADACKTGNATQDDKISLAMLQHLLHDHLGQHSSSPFPLKGQHSHPLPTPTAQHAGCMPRIPPIENAQGRQKRKNSENSALCSKTDRLFCRWEGCSSVFDSHAALTDHIETAHVGFGKAEYECRWLGCPRHASGHQFSQKQKVLRHIQTHTGDRPFKCTQCGKRFSEQNTLAQHVRTHTLERPYVCDYPGCAKAFSVAGSLTIHKRTHTGSKPFICNFPGCGKAFAESSNLTKHIRTHTGDKPFRCEECGKCFSRPDQASRHKKTHERKRAKTDVAVEEAQAILG</sequence>
<evidence type="ECO:0000256" key="5">
    <source>
        <dbReference type="PROSITE-ProRule" id="PRU00042"/>
    </source>
</evidence>
<dbReference type="PROSITE" id="PS50157">
    <property type="entry name" value="ZINC_FINGER_C2H2_2"/>
    <property type="match status" value="5"/>
</dbReference>
<dbReference type="SMART" id="SM00355">
    <property type="entry name" value="ZnF_C2H2"/>
    <property type="match status" value="7"/>
</dbReference>
<evidence type="ECO:0000256" key="6">
    <source>
        <dbReference type="SAM" id="MobiDB-lite"/>
    </source>
</evidence>
<dbReference type="FunFam" id="3.30.160.60:FF:000624">
    <property type="entry name" value="zinc finger protein 697"/>
    <property type="match status" value="1"/>
</dbReference>
<dbReference type="Pfam" id="PF00096">
    <property type="entry name" value="zf-C2H2"/>
    <property type="match status" value="4"/>
</dbReference>
<organism evidence="8">
    <name type="scientific">Melanopsichium pennsylvanicum 4</name>
    <dbReference type="NCBI Taxonomy" id="1398559"/>
    <lineage>
        <taxon>Eukaryota</taxon>
        <taxon>Fungi</taxon>
        <taxon>Dikarya</taxon>
        <taxon>Basidiomycota</taxon>
        <taxon>Ustilaginomycotina</taxon>
        <taxon>Ustilaginomycetes</taxon>
        <taxon>Ustilaginales</taxon>
        <taxon>Ustilaginaceae</taxon>
        <taxon>Melanopsichium</taxon>
    </lineage>
</organism>
<dbReference type="EMBL" id="HG529495">
    <property type="protein sequence ID" value="CDI51209.1"/>
    <property type="molecule type" value="Genomic_DNA"/>
</dbReference>
<feature type="compositionally biased region" description="Low complexity" evidence="6">
    <location>
        <begin position="329"/>
        <end position="346"/>
    </location>
</feature>
<proteinExistence type="predicted"/>
<keyword evidence="4" id="KW-0862">Zinc</keyword>
<dbReference type="InterPro" id="IPR050329">
    <property type="entry name" value="GLI_C2H2-zinc-finger"/>
</dbReference>
<evidence type="ECO:0000256" key="2">
    <source>
        <dbReference type="ARBA" id="ARBA00022737"/>
    </source>
</evidence>
<dbReference type="InterPro" id="IPR013087">
    <property type="entry name" value="Znf_C2H2_type"/>
</dbReference>
<feature type="domain" description="C2H2-type" evidence="7">
    <location>
        <begin position="778"/>
        <end position="805"/>
    </location>
</feature>
<protein>
    <submittedName>
        <fullName evidence="8">Related to ZAP1-metalloregulatory protein involved in zinc-responsive transcriptional regulation</fullName>
    </submittedName>
</protein>
<keyword evidence="1" id="KW-0479">Metal-binding</keyword>
<feature type="domain" description="C2H2-type" evidence="7">
    <location>
        <begin position="690"/>
        <end position="717"/>
    </location>
</feature>
<feature type="compositionally biased region" description="Polar residues" evidence="6">
    <location>
        <begin position="347"/>
        <end position="361"/>
    </location>
</feature>
<dbReference type="PANTHER" id="PTHR19818:SF139">
    <property type="entry name" value="PAIR-RULE PROTEIN ODD-PAIRED"/>
    <property type="match status" value="1"/>
</dbReference>
<dbReference type="FunFam" id="3.30.160.60:FF:002343">
    <property type="entry name" value="Zinc finger protein 33A"/>
    <property type="match status" value="1"/>
</dbReference>
<evidence type="ECO:0000256" key="4">
    <source>
        <dbReference type="ARBA" id="ARBA00022833"/>
    </source>
</evidence>
<evidence type="ECO:0000259" key="7">
    <source>
        <dbReference type="PROSITE" id="PS50157"/>
    </source>
</evidence>
<dbReference type="GO" id="GO:0005634">
    <property type="term" value="C:nucleus"/>
    <property type="evidence" value="ECO:0007669"/>
    <property type="project" value="TreeGrafter"/>
</dbReference>
<dbReference type="FunFam" id="3.30.160.60:FF:000125">
    <property type="entry name" value="Putative zinc finger protein 143"/>
    <property type="match status" value="2"/>
</dbReference>
<evidence type="ECO:0000256" key="1">
    <source>
        <dbReference type="ARBA" id="ARBA00022723"/>
    </source>
</evidence>
<keyword evidence="3 5" id="KW-0863">Zinc-finger</keyword>
<dbReference type="GO" id="GO:0000978">
    <property type="term" value="F:RNA polymerase II cis-regulatory region sequence-specific DNA binding"/>
    <property type="evidence" value="ECO:0007669"/>
    <property type="project" value="TreeGrafter"/>
</dbReference>
<dbReference type="GO" id="GO:0000981">
    <property type="term" value="F:DNA-binding transcription factor activity, RNA polymerase II-specific"/>
    <property type="evidence" value="ECO:0007669"/>
    <property type="project" value="UniProtKB-ARBA"/>
</dbReference>
<feature type="compositionally biased region" description="Low complexity" evidence="6">
    <location>
        <begin position="27"/>
        <end position="46"/>
    </location>
</feature>
<feature type="domain" description="C2H2-type" evidence="7">
    <location>
        <begin position="718"/>
        <end position="747"/>
    </location>
</feature>
<dbReference type="Gene3D" id="3.30.160.60">
    <property type="entry name" value="Classic Zinc Finger"/>
    <property type="match status" value="7"/>
</dbReference>
<dbReference type="AlphaFoldDB" id="A0A077R2J1"/>
<name>A0A077R2J1_9BASI</name>